<evidence type="ECO:0000259" key="8">
    <source>
        <dbReference type="Pfam" id="PF02866"/>
    </source>
</evidence>
<reference evidence="9 10" key="1">
    <citation type="journal article" date="2013" name="Genome Announc.">
        <title>Complete Genome Sequence of Mycoplasma hyorhinis Strain SK76.</title>
        <authorList>
            <person name="Goodison S."/>
            <person name="Urquidi V."/>
            <person name="Kumar D."/>
            <person name="Reyes L."/>
            <person name="Rosser C.J."/>
        </authorList>
    </citation>
    <scope>NUCLEOTIDE SEQUENCE [LARGE SCALE GENOMIC DNA]</scope>
    <source>
        <strain evidence="9 10">SK76</strain>
    </source>
</reference>
<dbReference type="InterPro" id="IPR015955">
    <property type="entry name" value="Lactate_DH/Glyco_Ohase_4_C"/>
</dbReference>
<feature type="binding site" evidence="5">
    <location>
        <position position="93"/>
    </location>
    <ligand>
        <name>NAD(+)</name>
        <dbReference type="ChEBI" id="CHEBI:57540"/>
    </ligand>
</feature>
<feature type="domain" description="Lactate/malate dehydrogenase C-terminal" evidence="8">
    <location>
        <begin position="164"/>
        <end position="295"/>
    </location>
</feature>
<proteinExistence type="inferred from homology"/>
<dbReference type="EMBL" id="CP003914">
    <property type="protein sequence ID" value="AFX73960.1"/>
    <property type="molecule type" value="Genomic_DNA"/>
</dbReference>
<gene>
    <name evidence="9" type="ORF">MOS_028</name>
</gene>
<evidence type="ECO:0000256" key="5">
    <source>
        <dbReference type="PIRSR" id="PIRSR000102-3"/>
    </source>
</evidence>
<dbReference type="Gene3D" id="3.40.50.720">
    <property type="entry name" value="NAD(P)-binding Rossmann-like Domain"/>
    <property type="match status" value="1"/>
</dbReference>
<dbReference type="InterPro" id="IPR001236">
    <property type="entry name" value="Lactate/malate_DH_N"/>
</dbReference>
<comment type="similarity">
    <text evidence="1">Belongs to the LDH/MDH superfamily. LDH family.</text>
</comment>
<evidence type="ECO:0000256" key="6">
    <source>
        <dbReference type="RuleBase" id="RU003369"/>
    </source>
</evidence>
<dbReference type="InterPro" id="IPR001557">
    <property type="entry name" value="L-lactate/malate_DH"/>
</dbReference>
<dbReference type="PIRSF" id="PIRSF000102">
    <property type="entry name" value="Lac_mal_DH"/>
    <property type="match status" value="1"/>
</dbReference>
<feature type="binding site" evidence="5">
    <location>
        <position position="32"/>
    </location>
    <ligand>
        <name>NAD(+)</name>
        <dbReference type="ChEBI" id="CHEBI:57540"/>
    </ligand>
</feature>
<keyword evidence="4 5" id="KW-0520">NAD</keyword>
<dbReference type="PANTHER" id="PTHR43128:SF16">
    <property type="entry name" value="L-LACTATE DEHYDROGENASE"/>
    <property type="match status" value="1"/>
</dbReference>
<evidence type="ECO:0000256" key="3">
    <source>
        <dbReference type="ARBA" id="ARBA00023002"/>
    </source>
</evidence>
<dbReference type="GO" id="GO:0006089">
    <property type="term" value="P:lactate metabolic process"/>
    <property type="evidence" value="ECO:0007669"/>
    <property type="project" value="TreeGrafter"/>
</dbReference>
<dbReference type="SUPFAM" id="SSF51735">
    <property type="entry name" value="NAD(P)-binding Rossmann-fold domains"/>
    <property type="match status" value="1"/>
</dbReference>
<evidence type="ECO:0000256" key="4">
    <source>
        <dbReference type="ARBA" id="ARBA00023027"/>
    </source>
</evidence>
<dbReference type="GO" id="GO:0004459">
    <property type="term" value="F:L-lactate dehydrogenase (NAD+) activity"/>
    <property type="evidence" value="ECO:0007669"/>
    <property type="project" value="TreeGrafter"/>
</dbReference>
<organism evidence="9 10">
    <name type="scientific">Mesomycoplasma hyorhinis SK76</name>
    <dbReference type="NCBI Taxonomy" id="1118964"/>
    <lineage>
        <taxon>Bacteria</taxon>
        <taxon>Bacillati</taxon>
        <taxon>Mycoplasmatota</taxon>
        <taxon>Mycoplasmoidales</taxon>
        <taxon>Metamycoplasmataceae</taxon>
        <taxon>Mesomycoplasma</taxon>
    </lineage>
</organism>
<dbReference type="PRINTS" id="PR00086">
    <property type="entry name" value="LLDHDRGNASE"/>
</dbReference>
<keyword evidence="2" id="KW-0963">Cytoplasm</keyword>
<dbReference type="SUPFAM" id="SSF56327">
    <property type="entry name" value="LDH C-terminal domain-like"/>
    <property type="match status" value="1"/>
</dbReference>
<dbReference type="InterPro" id="IPR036291">
    <property type="entry name" value="NAD(P)-bd_dom_sf"/>
</dbReference>
<dbReference type="AlphaFoldDB" id="A0AAI8FD85"/>
<dbReference type="RefSeq" id="WP_014335324.1">
    <property type="nucleotide sequence ID" value="NC_019552.1"/>
</dbReference>
<name>A0AAI8FD85_MESHY</name>
<evidence type="ECO:0000313" key="9">
    <source>
        <dbReference type="EMBL" id="AFX73960.1"/>
    </source>
</evidence>
<dbReference type="Pfam" id="PF02866">
    <property type="entry name" value="Ldh_1_C"/>
    <property type="match status" value="1"/>
</dbReference>
<evidence type="ECO:0000313" key="10">
    <source>
        <dbReference type="Proteomes" id="UP000009399"/>
    </source>
</evidence>
<evidence type="ECO:0000259" key="7">
    <source>
        <dbReference type="Pfam" id="PF00056"/>
    </source>
</evidence>
<dbReference type="Proteomes" id="UP000009399">
    <property type="component" value="Chromosome"/>
</dbReference>
<evidence type="ECO:0000256" key="1">
    <source>
        <dbReference type="ARBA" id="ARBA00006054"/>
    </source>
</evidence>
<accession>A0AAI8FD85</accession>
<dbReference type="Gene3D" id="3.90.110.10">
    <property type="entry name" value="Lactate dehydrogenase/glycoside hydrolase, family 4, C-terminal"/>
    <property type="match status" value="1"/>
</dbReference>
<dbReference type="Pfam" id="PF00056">
    <property type="entry name" value="Ldh_1_N"/>
    <property type="match status" value="1"/>
</dbReference>
<sequence>MKIAIVGADKVCVGLVNNLILSNDHYEILIIDKFEGPRDGNVLDFEDFSGFASTKFSIKAASYAELKDVDLLIIGAKARAVPGQLEHEFYEENSRIIYEIAYFVKQSGFLGLTILLTQPNAALAKLYAEATEFEAEKIIGFGTMLENLRLHKLLKDKIEHYEFDASVLGDKSDNFANFDEIKEKYKISDQDFLANCLNSTNKKDLDVFVKKGRAHFAASFILFKLINSIYHKKEFFFTANVFVKKYYEFEDNFLSVPAVINLHGVKKVKNLILSKEEQQQLISYQHRLNYLYNKIKKIQF</sequence>
<evidence type="ECO:0000256" key="2">
    <source>
        <dbReference type="ARBA" id="ARBA00022490"/>
    </source>
</evidence>
<protein>
    <submittedName>
        <fullName evidence="9">L-lactate dehydrogenase</fullName>
    </submittedName>
</protein>
<feature type="domain" description="Lactate/malate dehydrogenase N-terminal" evidence="7">
    <location>
        <begin position="1"/>
        <end position="140"/>
    </location>
</feature>
<keyword evidence="3 6" id="KW-0560">Oxidoreductase</keyword>
<dbReference type="KEGG" id="mhs:MOS_028"/>
<dbReference type="PANTHER" id="PTHR43128">
    <property type="entry name" value="L-2-HYDROXYCARBOXYLATE DEHYDROGENASE (NAD(P)(+))"/>
    <property type="match status" value="1"/>
</dbReference>
<dbReference type="InterPro" id="IPR022383">
    <property type="entry name" value="Lactate/malate_DH_C"/>
</dbReference>